<dbReference type="InterPro" id="IPR037140">
    <property type="entry name" value="VHL_beta_dom_sf"/>
</dbReference>
<dbReference type="Gene3D" id="1.10.287.110">
    <property type="entry name" value="DnaJ domain"/>
    <property type="match status" value="1"/>
</dbReference>
<dbReference type="InterPro" id="IPR029058">
    <property type="entry name" value="AB_hydrolase_fold"/>
</dbReference>
<evidence type="ECO:0000256" key="9">
    <source>
        <dbReference type="SAM" id="Phobius"/>
    </source>
</evidence>
<evidence type="ECO:0000256" key="2">
    <source>
        <dbReference type="ARBA" id="ARBA00006150"/>
    </source>
</evidence>
<evidence type="ECO:0000313" key="11">
    <source>
        <dbReference type="EMBL" id="KAF4338547.1"/>
    </source>
</evidence>
<dbReference type="GO" id="GO:0004177">
    <property type="term" value="F:aminopeptidase activity"/>
    <property type="evidence" value="ECO:0007669"/>
    <property type="project" value="UniProtKB-KW"/>
</dbReference>
<evidence type="ECO:0000256" key="6">
    <source>
        <dbReference type="ARBA" id="ARBA00022825"/>
    </source>
</evidence>
<organism evidence="11 12">
    <name type="scientific">Fusarium beomiforme</name>
    <dbReference type="NCBI Taxonomy" id="44412"/>
    <lineage>
        <taxon>Eukaryota</taxon>
        <taxon>Fungi</taxon>
        <taxon>Dikarya</taxon>
        <taxon>Ascomycota</taxon>
        <taxon>Pezizomycotina</taxon>
        <taxon>Sordariomycetes</taxon>
        <taxon>Hypocreomycetidae</taxon>
        <taxon>Hypocreales</taxon>
        <taxon>Nectriaceae</taxon>
        <taxon>Fusarium</taxon>
        <taxon>Fusarium burgessii species complex</taxon>
    </lineage>
</organism>
<dbReference type="Gene3D" id="3.40.50.1820">
    <property type="entry name" value="alpha/beta hydrolase"/>
    <property type="match status" value="1"/>
</dbReference>
<dbReference type="PANTHER" id="PTHR11731">
    <property type="entry name" value="PROTEASE FAMILY S9B,C DIPEPTIDYL-PEPTIDASE IV-RELATED"/>
    <property type="match status" value="1"/>
</dbReference>
<dbReference type="CDD" id="cd06257">
    <property type="entry name" value="DnaJ"/>
    <property type="match status" value="1"/>
</dbReference>
<dbReference type="OrthoDB" id="413400at2759"/>
<dbReference type="Gene3D" id="2.140.10.30">
    <property type="entry name" value="Dipeptidylpeptidase IV, N-terminal domain"/>
    <property type="match status" value="1"/>
</dbReference>
<feature type="transmembrane region" description="Helical" evidence="9">
    <location>
        <begin position="844"/>
        <end position="862"/>
    </location>
</feature>
<evidence type="ECO:0000256" key="5">
    <source>
        <dbReference type="ARBA" id="ARBA00022438"/>
    </source>
</evidence>
<keyword evidence="7" id="KW-0325">Glycoprotein</keyword>
<feature type="transmembrane region" description="Helical" evidence="9">
    <location>
        <begin position="998"/>
        <end position="1018"/>
    </location>
</feature>
<feature type="compositionally biased region" description="Low complexity" evidence="8">
    <location>
        <begin position="1230"/>
        <end position="1243"/>
    </location>
</feature>
<keyword evidence="9" id="KW-1133">Transmembrane helix</keyword>
<keyword evidence="5" id="KW-0031">Aminopeptidase</keyword>
<proteinExistence type="inferred from homology"/>
<dbReference type="Pfam" id="PF00326">
    <property type="entry name" value="Peptidase_S9"/>
    <property type="match status" value="1"/>
</dbReference>
<evidence type="ECO:0000256" key="7">
    <source>
        <dbReference type="ARBA" id="ARBA00023180"/>
    </source>
</evidence>
<feature type="compositionally biased region" description="Low complexity" evidence="8">
    <location>
        <begin position="1102"/>
        <end position="1119"/>
    </location>
</feature>
<keyword evidence="9" id="KW-0812">Transmembrane</keyword>
<comment type="caution">
    <text evidence="11">The sequence shown here is derived from an EMBL/GenBank/DDBJ whole genome shotgun (WGS) entry which is preliminary data.</text>
</comment>
<feature type="compositionally biased region" description="Basic and acidic residues" evidence="8">
    <location>
        <begin position="1082"/>
        <end position="1094"/>
    </location>
</feature>
<dbReference type="Pfam" id="PF00930">
    <property type="entry name" value="DPPIV_N"/>
    <property type="match status" value="1"/>
</dbReference>
<comment type="catalytic activity">
    <reaction evidence="1">
        <text>Release of an N-terminal dipeptide, Xaa-Yaa-|-Zaa-, from a polypeptide, preferentially when Yaa is Pro, provided Zaa is neither Pro nor hydroxyproline.</text>
        <dbReference type="EC" id="3.4.14.5"/>
    </reaction>
</comment>
<keyword evidence="12" id="KW-1185">Reference proteome</keyword>
<dbReference type="SUPFAM" id="SSF53474">
    <property type="entry name" value="alpha/beta-Hydrolases"/>
    <property type="match status" value="1"/>
</dbReference>
<feature type="region of interest" description="Disordered" evidence="8">
    <location>
        <begin position="210"/>
        <end position="235"/>
    </location>
</feature>
<dbReference type="SMART" id="SM00271">
    <property type="entry name" value="DnaJ"/>
    <property type="match status" value="1"/>
</dbReference>
<dbReference type="GO" id="GO:0008239">
    <property type="term" value="F:dipeptidyl-peptidase activity"/>
    <property type="evidence" value="ECO:0007669"/>
    <property type="project" value="UniProtKB-EC"/>
</dbReference>
<feature type="transmembrane region" description="Helical" evidence="9">
    <location>
        <begin position="817"/>
        <end position="837"/>
    </location>
</feature>
<dbReference type="Proteomes" id="UP000730481">
    <property type="component" value="Unassembled WGS sequence"/>
</dbReference>
<dbReference type="InterPro" id="IPR002469">
    <property type="entry name" value="Peptidase_S9B_N"/>
</dbReference>
<comment type="similarity">
    <text evidence="2">Belongs to the peptidase S9B family.</text>
</comment>
<dbReference type="SUPFAM" id="SSF82171">
    <property type="entry name" value="DPP6 N-terminal domain-like"/>
    <property type="match status" value="1"/>
</dbReference>
<dbReference type="AlphaFoldDB" id="A0A9P5DV35"/>
<evidence type="ECO:0000313" key="12">
    <source>
        <dbReference type="Proteomes" id="UP000730481"/>
    </source>
</evidence>
<reference evidence="11" key="1">
    <citation type="journal article" date="2017" name="Mycologia">
        <title>Fusarium algeriense, sp. nov., a novel toxigenic crown rot pathogen of durum wheat from Algeria is nested in the Fusarium burgessii species complex.</title>
        <authorList>
            <person name="Laraba I."/>
            <person name="Keddad A."/>
            <person name="Boureghda H."/>
            <person name="Abdallah N."/>
            <person name="Vaughan M.M."/>
            <person name="Proctor R.H."/>
            <person name="Busman M."/>
            <person name="O'Donnell K."/>
        </authorList>
    </citation>
    <scope>NUCLEOTIDE SEQUENCE</scope>
    <source>
        <strain evidence="11">NRRL 25174</strain>
    </source>
</reference>
<dbReference type="EC" id="3.4.14.5" evidence="3"/>
<evidence type="ECO:0000256" key="1">
    <source>
        <dbReference type="ARBA" id="ARBA00001257"/>
    </source>
</evidence>
<dbReference type="PANTHER" id="PTHR11731:SF118">
    <property type="entry name" value="BLR1971 PROTEIN"/>
    <property type="match status" value="1"/>
</dbReference>
<dbReference type="EMBL" id="PVQB02000340">
    <property type="protein sequence ID" value="KAF4338547.1"/>
    <property type="molecule type" value="Genomic_DNA"/>
</dbReference>
<dbReference type="InterPro" id="IPR050278">
    <property type="entry name" value="Serine_Prot_S9B/DPPIV"/>
</dbReference>
<evidence type="ECO:0000256" key="8">
    <source>
        <dbReference type="SAM" id="MobiDB-lite"/>
    </source>
</evidence>
<evidence type="ECO:0000259" key="10">
    <source>
        <dbReference type="PROSITE" id="PS50076"/>
    </source>
</evidence>
<protein>
    <recommendedName>
        <fullName evidence="4">Probable dipeptidyl-aminopeptidase B</fullName>
        <ecNumber evidence="3">3.4.14.5</ecNumber>
    </recommendedName>
</protein>
<dbReference type="Gene3D" id="2.60.40.780">
    <property type="entry name" value="von Hippel-Lindau disease tumour suppressor, beta domain"/>
    <property type="match status" value="1"/>
</dbReference>
<feature type="region of interest" description="Disordered" evidence="8">
    <location>
        <begin position="1195"/>
        <end position="1252"/>
    </location>
</feature>
<keyword evidence="5" id="KW-0378">Hydrolase</keyword>
<feature type="domain" description="J" evidence="10">
    <location>
        <begin position="886"/>
        <end position="977"/>
    </location>
</feature>
<dbReference type="Pfam" id="PF00226">
    <property type="entry name" value="DnaJ"/>
    <property type="match status" value="1"/>
</dbReference>
<dbReference type="InterPro" id="IPR024053">
    <property type="entry name" value="VHL_beta_dom"/>
</dbReference>
<dbReference type="InterPro" id="IPR036869">
    <property type="entry name" value="J_dom_sf"/>
</dbReference>
<dbReference type="PROSITE" id="PS50076">
    <property type="entry name" value="DNAJ_2"/>
    <property type="match status" value="1"/>
</dbReference>
<accession>A0A9P5DV35</accession>
<dbReference type="InterPro" id="IPR001623">
    <property type="entry name" value="DnaJ_domain"/>
</dbReference>
<gene>
    <name evidence="11" type="ORF">FBEOM_7586</name>
</gene>
<sequence>MEQLAQQYIDSTNVTPHWLPDGDAFWYKHNTSPDKYQFFLVNALEKSRELAFDHKGLAESLQEKTQEEVDQFSLPFNWIEPDPQESCVRFRWNDRKWRFDPENKLQEWDGKFTTEPNHLLQKEVISAHSDTRVTVDFVNRTGKTLRVFWIDWSAKAIPYMSIKNGETKRQITYVGHVWRLVDVSDEKNRAVYSAPDEGNHVAIIDHLSNTIPEASPPSNYGDSESDEESTEPEKGPCLYVKDFNAWFKNKVNEEYQLSENGTTENPYDKRHAYIAPDEQFAVAWQFTPAQDHKISLVESSPEDQIEPKLHTRTYLKPGDRVRIDRPRLFDLKAHREVTTNDFLFKNPYQLSNLGWNYDSQEYLFYYNERGHQHTRVIGIKVDGSVRALVEEESRTFVDYTKSYFKVRRDSDELIWASERDGSNHLYLIDLVTGSVKNQITKGQWMVHLVESVDKELRKIWVRGYGLKSGEDPYHAHLASVNFDGSDFKVLTDGDGTHSWSFSPDKRYMIDTWSRVDCPPTTVLRDGQSGEMIMTLEKTDLKELEDKGWSSPERFVTPGRDGKTLIYGIIIRPTDFNSSRKYPVLDDIYAGPHEFRVPKAFSTLSDRRQWADEGYIVVVVDGMGTNWRSKTFHDICHKNLHDSGLPDHIAWLKAAASTRPWMDLSRVGIMGVSAGGQNAVAGMLHNGDIFKAGIADSGCHDNRMDKLWWNELWMGYPVDEAYEKVSNITHAEKLKGPLMLIVGDMDDNVDPSSTFQMANALNKAGKNYEFLFIPGGRHGCGGGKYGLARQREFFKRHLQEESKYLVDMNHYSPLPSHLFRSVFFFSFAVPLLPLFFIASTLKMKISYFSVGLLALFSPLAAAWSKEDREIFRIRDEISKYETDPAATFYDILGVPPSASLDDITKAYRKQTRNLHPDKVRQAMRSKAGKDKKTGAKTKPPTNAEIKAAVKKAGEAQARLSLIANILRGPERDRYDHFLSNGFPLWKGTDYYYNRYRPGLGTVIVGLFLVVGGGIHYLTLYMSWKRQKEFVERYIKFARDTAWGGGLNIPGVDAAPAPAPAASPAPASDEEEAPPLPQNRRERRMQEKAAKRDGARPAKKTRRAPASSGTATPTPAAGPTGARKRVVAENGKILVVDSLGDVYLEGEDDEGEVHEFLLDPNELAKPTIKDTAVFRAPIFLFNITAGRFLSKKPTNLEIEIPAEDEDSDVPQPTPSTDSAGEDFELLDKSTDSLSKAKASGASQGKANKRKGKKR</sequence>
<dbReference type="CDD" id="cd05468">
    <property type="entry name" value="pVHL"/>
    <property type="match status" value="1"/>
</dbReference>
<feature type="region of interest" description="Disordered" evidence="8">
    <location>
        <begin position="918"/>
        <end position="938"/>
    </location>
</feature>
<dbReference type="PRINTS" id="PR00625">
    <property type="entry name" value="JDOMAIN"/>
</dbReference>
<feature type="region of interest" description="Disordered" evidence="8">
    <location>
        <begin position="1052"/>
        <end position="1122"/>
    </location>
</feature>
<dbReference type="InterPro" id="IPR001375">
    <property type="entry name" value="Peptidase_S9_cat"/>
</dbReference>
<keyword evidence="6" id="KW-0720">Serine protease</keyword>
<reference evidence="11" key="2">
    <citation type="submission" date="2020-02" db="EMBL/GenBank/DDBJ databases">
        <title>Identification and distribution of gene clusters putatively required for synthesis of sphingolipid metabolism inhibitors in phylogenetically diverse species of the filamentous fungus Fusarium.</title>
        <authorList>
            <person name="Kim H.-S."/>
            <person name="Busman M."/>
            <person name="Brown D.W."/>
            <person name="Divon H."/>
            <person name="Uhlig S."/>
            <person name="Proctor R.H."/>
        </authorList>
    </citation>
    <scope>NUCLEOTIDE SEQUENCE</scope>
    <source>
        <strain evidence="11">NRRL 25174</strain>
    </source>
</reference>
<dbReference type="SUPFAM" id="SSF46565">
    <property type="entry name" value="Chaperone J-domain"/>
    <property type="match status" value="1"/>
</dbReference>
<name>A0A9P5DV35_9HYPO</name>
<keyword evidence="9" id="KW-0472">Membrane</keyword>
<dbReference type="GO" id="GO:0006508">
    <property type="term" value="P:proteolysis"/>
    <property type="evidence" value="ECO:0007669"/>
    <property type="project" value="InterPro"/>
</dbReference>
<evidence type="ECO:0000256" key="4">
    <source>
        <dbReference type="ARBA" id="ARBA00014118"/>
    </source>
</evidence>
<dbReference type="InterPro" id="IPR022772">
    <property type="entry name" value="VHL_tumour_suppress_b/a_dom"/>
</dbReference>
<keyword evidence="5" id="KW-0645">Protease</keyword>
<dbReference type="GO" id="GO:0008236">
    <property type="term" value="F:serine-type peptidase activity"/>
    <property type="evidence" value="ECO:0007669"/>
    <property type="project" value="UniProtKB-KW"/>
</dbReference>
<dbReference type="Pfam" id="PF01847">
    <property type="entry name" value="VHL"/>
    <property type="match status" value="1"/>
</dbReference>
<evidence type="ECO:0000256" key="3">
    <source>
        <dbReference type="ARBA" id="ARBA00012062"/>
    </source>
</evidence>
<feature type="compositionally biased region" description="Polar residues" evidence="8">
    <location>
        <begin position="210"/>
        <end position="221"/>
    </location>
</feature>